<keyword evidence="1" id="KW-0813">Transport</keyword>
<dbReference type="InterPro" id="IPR003593">
    <property type="entry name" value="AAA+_ATPase"/>
</dbReference>
<evidence type="ECO:0000259" key="5">
    <source>
        <dbReference type="PROSITE" id="PS50893"/>
    </source>
</evidence>
<dbReference type="GO" id="GO:0005524">
    <property type="term" value="F:ATP binding"/>
    <property type="evidence" value="ECO:0007669"/>
    <property type="project" value="UniProtKB-KW"/>
</dbReference>
<dbReference type="SMART" id="SM00382">
    <property type="entry name" value="AAA"/>
    <property type="match status" value="1"/>
</dbReference>
<dbReference type="RefSeq" id="WP_186841551.1">
    <property type="nucleotide sequence ID" value="NZ_WJBC01000004.1"/>
</dbReference>
<evidence type="ECO:0000256" key="1">
    <source>
        <dbReference type="ARBA" id="ARBA00022448"/>
    </source>
</evidence>
<evidence type="ECO:0000313" key="6">
    <source>
        <dbReference type="EMBL" id="MBC3803643.1"/>
    </source>
</evidence>
<dbReference type="InterPro" id="IPR003439">
    <property type="entry name" value="ABC_transporter-like_ATP-bd"/>
</dbReference>
<dbReference type="InterPro" id="IPR017871">
    <property type="entry name" value="ABC_transporter-like_CS"/>
</dbReference>
<dbReference type="SUPFAM" id="SSF52540">
    <property type="entry name" value="P-loop containing nucleoside triphosphate hydrolases"/>
    <property type="match status" value="1"/>
</dbReference>
<dbReference type="PROSITE" id="PS50893">
    <property type="entry name" value="ABC_TRANSPORTER_2"/>
    <property type="match status" value="1"/>
</dbReference>
<sequence length="429" mass="48668">MQRLMPKIMLKFEDVVAAYGERNVLQGFSATICQGEFVGLIGPNGTGKSTLLKCLSGLLPLKSGEIVLEAKNNRDYSQRERAQMVAVVPQSFDIDYDFTVEDIVLMGRNPYLSYKVKESQNDYDIVTEAMRMTKTLSFKKRYYKNLSGGEKQRVIIARAIAQDTDIVFLDEPTSALDIHHQIEVMELIRDLNLKKSVTVVAVLHDINLASRYCNRLILMKDGQVVTDGTPKDVITEDNLKKVYEMKMFVQENKLFGKPEIIPLRVIKETEDYRSLRIHVICGGNKASQILEELDALGHQVTAGVVNQGSDDWTICDVLGIPMVEESPFTSISEEKQQENLAMMADCDFILISDLPFGHGNINNLLGLENLRGEIYYHQNCSNNDFTEGKLTRCLEQIRAKKMLTEIDDHQEFLEIVKNRSLIEKESRSI</sequence>
<evidence type="ECO:0000256" key="3">
    <source>
        <dbReference type="ARBA" id="ARBA00022840"/>
    </source>
</evidence>
<organism evidence="6 7">
    <name type="scientific">Acetobacterium fimetarium</name>
    <dbReference type="NCBI Taxonomy" id="52691"/>
    <lineage>
        <taxon>Bacteria</taxon>
        <taxon>Bacillati</taxon>
        <taxon>Bacillota</taxon>
        <taxon>Clostridia</taxon>
        <taxon>Eubacteriales</taxon>
        <taxon>Eubacteriaceae</taxon>
        <taxon>Acetobacterium</taxon>
    </lineage>
</organism>
<feature type="domain" description="ABC transporter" evidence="5">
    <location>
        <begin position="10"/>
        <end position="246"/>
    </location>
</feature>
<keyword evidence="2" id="KW-0547">Nucleotide-binding</keyword>
<dbReference type="InterPro" id="IPR027417">
    <property type="entry name" value="P-loop_NTPase"/>
</dbReference>
<evidence type="ECO:0000313" key="7">
    <source>
        <dbReference type="Proteomes" id="UP000603234"/>
    </source>
</evidence>
<keyword evidence="7" id="KW-1185">Reference proteome</keyword>
<name>A0ABR6WSP8_9FIRM</name>
<accession>A0ABR6WSP8</accession>
<dbReference type="EMBL" id="WJBC01000004">
    <property type="protein sequence ID" value="MBC3803643.1"/>
    <property type="molecule type" value="Genomic_DNA"/>
</dbReference>
<keyword evidence="3 6" id="KW-0067">ATP-binding</keyword>
<comment type="caution">
    <text evidence="6">The sequence shown here is derived from an EMBL/GenBank/DDBJ whole genome shotgun (WGS) entry which is preliminary data.</text>
</comment>
<dbReference type="Proteomes" id="UP000603234">
    <property type="component" value="Unassembled WGS sequence"/>
</dbReference>
<evidence type="ECO:0000256" key="2">
    <source>
        <dbReference type="ARBA" id="ARBA00022741"/>
    </source>
</evidence>
<dbReference type="Pfam" id="PF00005">
    <property type="entry name" value="ABC_tran"/>
    <property type="match status" value="1"/>
</dbReference>
<reference evidence="6 7" key="1">
    <citation type="journal article" date="2020" name="mSystems">
        <title>Defining Genomic and Predicted Metabolic Features of the Acetobacterium Genus.</title>
        <authorList>
            <person name="Ross D.E."/>
            <person name="Marshall C.W."/>
            <person name="Gulliver D."/>
            <person name="May H.D."/>
            <person name="Norman R.S."/>
        </authorList>
    </citation>
    <scope>NUCLEOTIDE SEQUENCE [LARGE SCALE GENOMIC DNA]</scope>
    <source>
        <strain evidence="6 7">DSM 8238</strain>
    </source>
</reference>
<gene>
    <name evidence="6" type="ORF">GH808_04245</name>
</gene>
<protein>
    <submittedName>
        <fullName evidence="6">Heme ABC transporter ATP-binding protein</fullName>
    </submittedName>
</protein>
<dbReference type="PANTHER" id="PTHR42794">
    <property type="entry name" value="HEMIN IMPORT ATP-BINDING PROTEIN HMUV"/>
    <property type="match status" value="1"/>
</dbReference>
<dbReference type="CDD" id="cd03214">
    <property type="entry name" value="ABC_Iron-Siderophores_B12_Hemin"/>
    <property type="match status" value="1"/>
</dbReference>
<dbReference type="PANTHER" id="PTHR42794:SF1">
    <property type="entry name" value="HEMIN IMPORT ATP-BINDING PROTEIN HMUV"/>
    <property type="match status" value="1"/>
</dbReference>
<dbReference type="Gene3D" id="3.40.50.300">
    <property type="entry name" value="P-loop containing nucleotide triphosphate hydrolases"/>
    <property type="match status" value="1"/>
</dbReference>
<dbReference type="PROSITE" id="PS00211">
    <property type="entry name" value="ABC_TRANSPORTER_1"/>
    <property type="match status" value="1"/>
</dbReference>
<dbReference type="NCBIfam" id="NF010068">
    <property type="entry name" value="PRK13548.1"/>
    <property type="match status" value="1"/>
</dbReference>
<evidence type="ECO:0000256" key="4">
    <source>
        <dbReference type="ARBA" id="ARBA00022967"/>
    </source>
</evidence>
<proteinExistence type="predicted"/>
<keyword evidence="4" id="KW-1278">Translocase</keyword>